<evidence type="ECO:0000256" key="8">
    <source>
        <dbReference type="SAM" id="MobiDB-lite"/>
    </source>
</evidence>
<feature type="region of interest" description="Disordered" evidence="8">
    <location>
        <begin position="419"/>
        <end position="438"/>
    </location>
</feature>
<feature type="domain" description="USP" evidence="9">
    <location>
        <begin position="17"/>
        <end position="337"/>
    </location>
</feature>
<evidence type="ECO:0000256" key="5">
    <source>
        <dbReference type="ARBA" id="ARBA00022786"/>
    </source>
</evidence>
<evidence type="ECO:0000256" key="2">
    <source>
        <dbReference type="ARBA" id="ARBA00009085"/>
    </source>
</evidence>
<dbReference type="Pfam" id="PF00443">
    <property type="entry name" value="UCH"/>
    <property type="match status" value="1"/>
</dbReference>
<comment type="similarity">
    <text evidence="2">Belongs to the peptidase C19 family.</text>
</comment>
<name>A0A2I0BE08_9ASPA</name>
<dbReference type="CDD" id="cd02661">
    <property type="entry name" value="Peptidase_C19E"/>
    <property type="match status" value="1"/>
</dbReference>
<sequence length="587" mass="64643">MEWHPRAAERRRVGAPLGLKNLGNTCYLNSVLQCLTYTPPLAQFCLSSQHSSLCKTLLANKEKECPFCILERQIVRSLSLDGSLDSPSKLQKCLAVFAEHFRWGRQEDAHEFLRYVIDACNNTCLKLLKRLAATGNVSGTTKKDGAETSTVMKQIFGGALLSQVKCLSCKGESNKTDEIMDISLDLYESNSLKDALSRFFQSEILDGSNKYSCERCKKLSVAKKQMFVLRAPNVLVIQLKRFEGINGGKINRNIEFAEKLELSNYLHTSAQTQDSQPKYNLFGSIVHSGYSPESGHYYAYIKDSYGRWYCCNDAHVSLSSTQEVLSEKVYILFYLCIDHHKSGQAGSPSSGVKNADYYGNGPSKSHISAQITKPVEINDDSSISSCNNVFPLKNGKISSNPQISPITLKSSGTSRLFSNGNVVHNISNGRNGDTRKSQNEAINNVSNGRNSVSRQSSTTEKSILSSEESSVEVTLSKDNVDPSSWANESTVNMTIASFTSKQYEGVCGSTLNEAHQGIASSDFLTGRGDLSLVGPSDDTVNEQKILTSLSKRKLCGTVKEVDVVSYAEKLSVLPSNDMKYSSKQYEL</sequence>
<dbReference type="GO" id="GO:0006508">
    <property type="term" value="P:proteolysis"/>
    <property type="evidence" value="ECO:0007669"/>
    <property type="project" value="UniProtKB-KW"/>
</dbReference>
<dbReference type="SUPFAM" id="SSF54001">
    <property type="entry name" value="Cysteine proteinases"/>
    <property type="match status" value="1"/>
</dbReference>
<dbReference type="PROSITE" id="PS50235">
    <property type="entry name" value="USP_3"/>
    <property type="match status" value="1"/>
</dbReference>
<evidence type="ECO:0000256" key="7">
    <source>
        <dbReference type="ARBA" id="ARBA00022807"/>
    </source>
</evidence>
<dbReference type="EC" id="3.4.19.12" evidence="3"/>
<evidence type="ECO:0000313" key="10">
    <source>
        <dbReference type="EMBL" id="PKA66037.1"/>
    </source>
</evidence>
<feature type="compositionally biased region" description="Polar residues" evidence="8">
    <location>
        <begin position="419"/>
        <end position="431"/>
    </location>
</feature>
<dbReference type="GO" id="GO:0016579">
    <property type="term" value="P:protein deubiquitination"/>
    <property type="evidence" value="ECO:0007669"/>
    <property type="project" value="InterPro"/>
</dbReference>
<dbReference type="InterPro" id="IPR038765">
    <property type="entry name" value="Papain-like_cys_pep_sf"/>
</dbReference>
<feature type="region of interest" description="Disordered" evidence="8">
    <location>
        <begin position="443"/>
        <end position="475"/>
    </location>
</feature>
<dbReference type="PROSITE" id="PS00972">
    <property type="entry name" value="USP_1"/>
    <property type="match status" value="1"/>
</dbReference>
<dbReference type="AlphaFoldDB" id="A0A2I0BE08"/>
<dbReference type="STRING" id="1088818.A0A2I0BE08"/>
<evidence type="ECO:0000256" key="4">
    <source>
        <dbReference type="ARBA" id="ARBA00022670"/>
    </source>
</evidence>
<protein>
    <recommendedName>
        <fullName evidence="3">ubiquitinyl hydrolase 1</fullName>
        <ecNumber evidence="3">3.4.19.12</ecNumber>
    </recommendedName>
</protein>
<keyword evidence="11" id="KW-1185">Reference proteome</keyword>
<accession>A0A2I0BE08</accession>
<keyword evidence="6 10" id="KW-0378">Hydrolase</keyword>
<dbReference type="InterPro" id="IPR001394">
    <property type="entry name" value="Peptidase_C19_UCH"/>
</dbReference>
<dbReference type="InterPro" id="IPR018200">
    <property type="entry name" value="USP_CS"/>
</dbReference>
<dbReference type="GO" id="GO:0004843">
    <property type="term" value="F:cysteine-type deubiquitinase activity"/>
    <property type="evidence" value="ECO:0007669"/>
    <property type="project" value="UniProtKB-EC"/>
</dbReference>
<dbReference type="Proteomes" id="UP000236161">
    <property type="component" value="Unassembled WGS sequence"/>
</dbReference>
<dbReference type="OrthoDB" id="420187at2759"/>
<dbReference type="Gene3D" id="3.90.70.10">
    <property type="entry name" value="Cysteine proteinases"/>
    <property type="match status" value="1"/>
</dbReference>
<keyword evidence="5" id="KW-0833">Ubl conjugation pathway</keyword>
<comment type="catalytic activity">
    <reaction evidence="1">
        <text>Thiol-dependent hydrolysis of ester, thioester, amide, peptide and isopeptide bonds formed by the C-terminal Gly of ubiquitin (a 76-residue protein attached to proteins as an intracellular targeting signal).</text>
        <dbReference type="EC" id="3.4.19.12"/>
    </reaction>
</comment>
<proteinExistence type="inferred from homology"/>
<dbReference type="EMBL" id="KZ451888">
    <property type="protein sequence ID" value="PKA66037.1"/>
    <property type="molecule type" value="Genomic_DNA"/>
</dbReference>
<dbReference type="InterPro" id="IPR050164">
    <property type="entry name" value="Peptidase_C19"/>
</dbReference>
<dbReference type="InterPro" id="IPR028889">
    <property type="entry name" value="USP"/>
</dbReference>
<gene>
    <name evidence="10" type="primary">UBP25</name>
    <name evidence="10" type="ORF">AXF42_Ash010446</name>
</gene>
<evidence type="ECO:0000256" key="3">
    <source>
        <dbReference type="ARBA" id="ARBA00012759"/>
    </source>
</evidence>
<keyword evidence="4" id="KW-0645">Protease</keyword>
<dbReference type="PANTHER" id="PTHR24006:SF758">
    <property type="entry name" value="UBIQUITIN CARBOXYL-TERMINAL HYDROLASE 36"/>
    <property type="match status" value="1"/>
</dbReference>
<dbReference type="PANTHER" id="PTHR24006">
    <property type="entry name" value="UBIQUITIN CARBOXYL-TERMINAL HYDROLASE"/>
    <property type="match status" value="1"/>
</dbReference>
<evidence type="ECO:0000259" key="9">
    <source>
        <dbReference type="PROSITE" id="PS50235"/>
    </source>
</evidence>
<dbReference type="GO" id="GO:0005829">
    <property type="term" value="C:cytosol"/>
    <property type="evidence" value="ECO:0007669"/>
    <property type="project" value="TreeGrafter"/>
</dbReference>
<evidence type="ECO:0000256" key="6">
    <source>
        <dbReference type="ARBA" id="ARBA00022801"/>
    </source>
</evidence>
<keyword evidence="7" id="KW-0788">Thiol protease</keyword>
<reference evidence="10 11" key="1">
    <citation type="journal article" date="2017" name="Nature">
        <title>The Apostasia genome and the evolution of orchids.</title>
        <authorList>
            <person name="Zhang G.Q."/>
            <person name="Liu K.W."/>
            <person name="Li Z."/>
            <person name="Lohaus R."/>
            <person name="Hsiao Y.Y."/>
            <person name="Niu S.C."/>
            <person name="Wang J.Y."/>
            <person name="Lin Y.C."/>
            <person name="Xu Q."/>
            <person name="Chen L.J."/>
            <person name="Yoshida K."/>
            <person name="Fujiwara S."/>
            <person name="Wang Z.W."/>
            <person name="Zhang Y.Q."/>
            <person name="Mitsuda N."/>
            <person name="Wang M."/>
            <person name="Liu G.H."/>
            <person name="Pecoraro L."/>
            <person name="Huang H.X."/>
            <person name="Xiao X.J."/>
            <person name="Lin M."/>
            <person name="Wu X.Y."/>
            <person name="Wu W.L."/>
            <person name="Chen Y.Y."/>
            <person name="Chang S.B."/>
            <person name="Sakamoto S."/>
            <person name="Ohme-Takagi M."/>
            <person name="Yagi M."/>
            <person name="Zeng S.J."/>
            <person name="Shen C.Y."/>
            <person name="Yeh C.M."/>
            <person name="Luo Y.B."/>
            <person name="Tsai W.C."/>
            <person name="Van de Peer Y."/>
            <person name="Liu Z.J."/>
        </authorList>
    </citation>
    <scope>NUCLEOTIDE SEQUENCE [LARGE SCALE GENOMIC DNA]</scope>
    <source>
        <strain evidence="11">cv. Shenzhen</strain>
        <tissue evidence="10">Stem</tissue>
    </source>
</reference>
<evidence type="ECO:0000313" key="11">
    <source>
        <dbReference type="Proteomes" id="UP000236161"/>
    </source>
</evidence>
<evidence type="ECO:0000256" key="1">
    <source>
        <dbReference type="ARBA" id="ARBA00000707"/>
    </source>
</evidence>
<organism evidence="10 11">
    <name type="scientific">Apostasia shenzhenica</name>
    <dbReference type="NCBI Taxonomy" id="1088818"/>
    <lineage>
        <taxon>Eukaryota</taxon>
        <taxon>Viridiplantae</taxon>
        <taxon>Streptophyta</taxon>
        <taxon>Embryophyta</taxon>
        <taxon>Tracheophyta</taxon>
        <taxon>Spermatophyta</taxon>
        <taxon>Magnoliopsida</taxon>
        <taxon>Liliopsida</taxon>
        <taxon>Asparagales</taxon>
        <taxon>Orchidaceae</taxon>
        <taxon>Apostasioideae</taxon>
        <taxon>Apostasia</taxon>
    </lineage>
</organism>
<dbReference type="GO" id="GO:0005634">
    <property type="term" value="C:nucleus"/>
    <property type="evidence" value="ECO:0007669"/>
    <property type="project" value="TreeGrafter"/>
</dbReference>
<dbReference type="FunFam" id="3.90.70.10:FF:000118">
    <property type="entry name" value="Ubiquitin carboxyl-terminal hydrolase 25"/>
    <property type="match status" value="1"/>
</dbReference>